<dbReference type="InterPro" id="IPR036938">
    <property type="entry name" value="PAP2/HPO_sf"/>
</dbReference>
<dbReference type="EMBL" id="UINC01020199">
    <property type="protein sequence ID" value="SVA85035.1"/>
    <property type="molecule type" value="Genomic_DNA"/>
</dbReference>
<evidence type="ECO:0000259" key="1">
    <source>
        <dbReference type="SMART" id="SM00014"/>
    </source>
</evidence>
<dbReference type="SUPFAM" id="SSF48317">
    <property type="entry name" value="Acid phosphatase/Vanadium-dependent haloperoxidase"/>
    <property type="match status" value="1"/>
</dbReference>
<gene>
    <name evidence="2" type="ORF">METZ01_LOCUS137889</name>
</gene>
<evidence type="ECO:0000313" key="2">
    <source>
        <dbReference type="EMBL" id="SVA85035.1"/>
    </source>
</evidence>
<dbReference type="PANTHER" id="PTHR14969:SF13">
    <property type="entry name" value="AT30094P"/>
    <property type="match status" value="1"/>
</dbReference>
<protein>
    <recommendedName>
        <fullName evidence="1">Phosphatidic acid phosphatase type 2/haloperoxidase domain-containing protein</fullName>
    </recommendedName>
</protein>
<name>A0A381Z6W1_9ZZZZ</name>
<reference evidence="2" key="1">
    <citation type="submission" date="2018-05" db="EMBL/GenBank/DDBJ databases">
        <authorList>
            <person name="Lanie J.A."/>
            <person name="Ng W.-L."/>
            <person name="Kazmierczak K.M."/>
            <person name="Andrzejewski T.M."/>
            <person name="Davidsen T.M."/>
            <person name="Wayne K.J."/>
            <person name="Tettelin H."/>
            <person name="Glass J.I."/>
            <person name="Rusch D."/>
            <person name="Podicherti R."/>
            <person name="Tsui H.-C.T."/>
            <person name="Winkler M.E."/>
        </authorList>
    </citation>
    <scope>NUCLEOTIDE SEQUENCE</scope>
</reference>
<dbReference type="CDD" id="cd03394">
    <property type="entry name" value="PAP2_like_5"/>
    <property type="match status" value="1"/>
</dbReference>
<dbReference type="Pfam" id="PF01569">
    <property type="entry name" value="PAP2"/>
    <property type="match status" value="1"/>
</dbReference>
<dbReference type="SMART" id="SM00014">
    <property type="entry name" value="acidPPc"/>
    <property type="match status" value="1"/>
</dbReference>
<sequence>MNIILKNNIFLLLSVSMIIAKDSPNNWHSYWAQSSKAIIMDESNQWLLGSAAIAALSATQIDMKVKDYVQSHKILSDPISHFGDEMGGNWGHWILWSSIVTSSKIKKDSNKKFMSKIQYSTLAMVSNGLITVGMKRAFGRERPNGSCCDSFPSGHTSHSFTMASIANELYGKNIGLISYGLATLVAVSRMNDNKHYLSDVIFGAGLGTAVGRAFSKNYQKFDETNIQVGFSSQMALKISIPIN</sequence>
<dbReference type="Gene3D" id="1.20.144.10">
    <property type="entry name" value="Phosphatidic acid phosphatase type 2/haloperoxidase"/>
    <property type="match status" value="1"/>
</dbReference>
<dbReference type="InterPro" id="IPR000326">
    <property type="entry name" value="PAP2/HPO"/>
</dbReference>
<feature type="domain" description="Phosphatidic acid phosphatase type 2/haloperoxidase" evidence="1">
    <location>
        <begin position="117"/>
        <end position="215"/>
    </location>
</feature>
<proteinExistence type="predicted"/>
<dbReference type="PANTHER" id="PTHR14969">
    <property type="entry name" value="SPHINGOSINE-1-PHOSPHATE PHOSPHOHYDROLASE"/>
    <property type="match status" value="1"/>
</dbReference>
<organism evidence="2">
    <name type="scientific">marine metagenome</name>
    <dbReference type="NCBI Taxonomy" id="408172"/>
    <lineage>
        <taxon>unclassified sequences</taxon>
        <taxon>metagenomes</taxon>
        <taxon>ecological metagenomes</taxon>
    </lineage>
</organism>
<accession>A0A381Z6W1</accession>
<dbReference type="AlphaFoldDB" id="A0A381Z6W1"/>